<dbReference type="InterPro" id="IPR001245">
    <property type="entry name" value="Ser-Thr/Tyr_kinase_cat_dom"/>
</dbReference>
<dbReference type="GO" id="GO:0012505">
    <property type="term" value="C:endomembrane system"/>
    <property type="evidence" value="ECO:0007669"/>
    <property type="project" value="UniProtKB-SubCell"/>
</dbReference>
<dbReference type="FunFam" id="1.10.510.10:FF:001512">
    <property type="entry name" value="Receptor tyrosine-protein kinase erbB-2"/>
    <property type="match status" value="1"/>
</dbReference>
<dbReference type="InterPro" id="IPR000719">
    <property type="entry name" value="Prot_kinase_dom"/>
</dbReference>
<dbReference type="SMART" id="SM00219">
    <property type="entry name" value="TyrKc"/>
    <property type="match status" value="1"/>
</dbReference>
<dbReference type="InterPro" id="IPR008266">
    <property type="entry name" value="Tyr_kinase_AS"/>
</dbReference>
<dbReference type="CDD" id="cd00192">
    <property type="entry name" value="PTKc"/>
    <property type="match status" value="1"/>
</dbReference>
<dbReference type="STRING" id="10195.A0A3M7QI52"/>
<evidence type="ECO:0000259" key="8">
    <source>
        <dbReference type="PROSITE" id="PS50011"/>
    </source>
</evidence>
<keyword evidence="5" id="KW-0067">ATP-binding</keyword>
<dbReference type="OrthoDB" id="28230at2759"/>
<dbReference type="GO" id="GO:0005524">
    <property type="term" value="F:ATP binding"/>
    <property type="evidence" value="ECO:0007669"/>
    <property type="project" value="UniProtKB-KW"/>
</dbReference>
<dbReference type="GO" id="GO:0030182">
    <property type="term" value="P:neuron differentiation"/>
    <property type="evidence" value="ECO:0007669"/>
    <property type="project" value="UniProtKB-ARBA"/>
</dbReference>
<dbReference type="Gene3D" id="1.10.510.10">
    <property type="entry name" value="Transferase(Phosphotransferase) domain 1"/>
    <property type="match status" value="1"/>
</dbReference>
<dbReference type="GO" id="GO:0005886">
    <property type="term" value="C:plasma membrane"/>
    <property type="evidence" value="ECO:0007669"/>
    <property type="project" value="TreeGrafter"/>
</dbReference>
<dbReference type="AlphaFoldDB" id="A0A3M7QI52"/>
<accession>A0A3M7QI52</accession>
<dbReference type="GO" id="GO:0050793">
    <property type="term" value="P:regulation of developmental process"/>
    <property type="evidence" value="ECO:0007669"/>
    <property type="project" value="UniProtKB-ARBA"/>
</dbReference>
<dbReference type="Proteomes" id="UP000276133">
    <property type="component" value="Unassembled WGS sequence"/>
</dbReference>
<proteinExistence type="predicted"/>
<name>A0A3M7QI52_BRAPC</name>
<dbReference type="PANTHER" id="PTHR24416:SF631">
    <property type="entry name" value="SERINE_THREONINE_TYROSINE KINASE 1"/>
    <property type="match status" value="1"/>
</dbReference>
<sequence>MKPGSKEDEMNFNREAEFMMKLQNLQITQHQNLMQLYGLSKDFDDSILIVTEFVRFGSLHNYLQKNKERIINSKNRFIRFINMCIDVCDGMEYLESHNIIHRDLATRNCLVGEGEVIKVADYGLARFTDDCYIAHPQSQFPVKWSAPEVIKYRNYSSKSDVWSFSCLMYEVFTLGKMPYGGSTANSVAAKQIISGIIPEKPTFCSNNLYENVIARAWNKNPKDRPSFKELLKLLENFT</sequence>
<dbReference type="PIRSF" id="PIRSF000654">
    <property type="entry name" value="Integrin-linked_kinase"/>
    <property type="match status" value="1"/>
</dbReference>
<gene>
    <name evidence="9" type="ORF">BpHYR1_009951</name>
</gene>
<dbReference type="GO" id="GO:0007169">
    <property type="term" value="P:cell surface receptor protein tyrosine kinase signaling pathway"/>
    <property type="evidence" value="ECO:0007669"/>
    <property type="project" value="TreeGrafter"/>
</dbReference>
<dbReference type="EMBL" id="REGN01006037">
    <property type="protein sequence ID" value="RNA11137.1"/>
    <property type="molecule type" value="Genomic_DNA"/>
</dbReference>
<comment type="caution">
    <text evidence="9">The sequence shown here is derived from an EMBL/GenBank/DDBJ whole genome shotgun (WGS) entry which is preliminary data.</text>
</comment>
<dbReference type="GO" id="GO:0043235">
    <property type="term" value="C:receptor complex"/>
    <property type="evidence" value="ECO:0007669"/>
    <property type="project" value="TreeGrafter"/>
</dbReference>
<evidence type="ECO:0000256" key="7">
    <source>
        <dbReference type="ARBA" id="ARBA00023137"/>
    </source>
</evidence>
<keyword evidence="10" id="KW-1185">Reference proteome</keyword>
<keyword evidence="7" id="KW-0829">Tyrosine-protein kinase</keyword>
<evidence type="ECO:0000313" key="9">
    <source>
        <dbReference type="EMBL" id="RNA11137.1"/>
    </source>
</evidence>
<dbReference type="GO" id="GO:0048468">
    <property type="term" value="P:cell development"/>
    <property type="evidence" value="ECO:0007669"/>
    <property type="project" value="UniProtKB-ARBA"/>
</dbReference>
<dbReference type="GO" id="GO:0004714">
    <property type="term" value="F:transmembrane receptor protein tyrosine kinase activity"/>
    <property type="evidence" value="ECO:0007669"/>
    <property type="project" value="TreeGrafter"/>
</dbReference>
<evidence type="ECO:0000256" key="3">
    <source>
        <dbReference type="ARBA" id="ARBA00022741"/>
    </source>
</evidence>
<keyword evidence="6" id="KW-0472">Membrane</keyword>
<feature type="domain" description="Protein kinase" evidence="8">
    <location>
        <begin position="1"/>
        <end position="238"/>
    </location>
</feature>
<evidence type="ECO:0000256" key="2">
    <source>
        <dbReference type="ARBA" id="ARBA00022679"/>
    </source>
</evidence>
<dbReference type="PRINTS" id="PR00109">
    <property type="entry name" value="TYRKINASE"/>
</dbReference>
<evidence type="ECO:0000256" key="1">
    <source>
        <dbReference type="ARBA" id="ARBA00004308"/>
    </source>
</evidence>
<keyword evidence="4 9" id="KW-0418">Kinase</keyword>
<dbReference type="SUPFAM" id="SSF56112">
    <property type="entry name" value="Protein kinase-like (PK-like)"/>
    <property type="match status" value="1"/>
</dbReference>
<dbReference type="InterPro" id="IPR020635">
    <property type="entry name" value="Tyr_kinase_cat_dom"/>
</dbReference>
<organism evidence="9 10">
    <name type="scientific">Brachionus plicatilis</name>
    <name type="common">Marine rotifer</name>
    <name type="synonym">Brachionus muelleri</name>
    <dbReference type="NCBI Taxonomy" id="10195"/>
    <lineage>
        <taxon>Eukaryota</taxon>
        <taxon>Metazoa</taxon>
        <taxon>Spiralia</taxon>
        <taxon>Gnathifera</taxon>
        <taxon>Rotifera</taxon>
        <taxon>Eurotatoria</taxon>
        <taxon>Monogononta</taxon>
        <taxon>Pseudotrocha</taxon>
        <taxon>Ploima</taxon>
        <taxon>Brachionidae</taxon>
        <taxon>Brachionus</taxon>
    </lineage>
</organism>
<evidence type="ECO:0000256" key="6">
    <source>
        <dbReference type="ARBA" id="ARBA00023136"/>
    </source>
</evidence>
<keyword evidence="3" id="KW-0547">Nucleotide-binding</keyword>
<evidence type="ECO:0000313" key="10">
    <source>
        <dbReference type="Proteomes" id="UP000276133"/>
    </source>
</evidence>
<dbReference type="PROSITE" id="PS50011">
    <property type="entry name" value="PROTEIN_KINASE_DOM"/>
    <property type="match status" value="1"/>
</dbReference>
<protein>
    <submittedName>
        <fullName evidence="9">Tyrosine-kinase Btk29A isoform X3</fullName>
    </submittedName>
</protein>
<comment type="subcellular location">
    <subcellularLocation>
        <location evidence="1">Endomembrane system</location>
    </subcellularLocation>
</comment>
<dbReference type="InterPro" id="IPR050122">
    <property type="entry name" value="RTK"/>
</dbReference>
<evidence type="ECO:0000256" key="5">
    <source>
        <dbReference type="ARBA" id="ARBA00022840"/>
    </source>
</evidence>
<reference evidence="9 10" key="1">
    <citation type="journal article" date="2018" name="Sci. Rep.">
        <title>Genomic signatures of local adaptation to the degree of environmental predictability in rotifers.</title>
        <authorList>
            <person name="Franch-Gras L."/>
            <person name="Hahn C."/>
            <person name="Garcia-Roger E.M."/>
            <person name="Carmona M.J."/>
            <person name="Serra M."/>
            <person name="Gomez A."/>
        </authorList>
    </citation>
    <scope>NUCLEOTIDE SEQUENCE [LARGE SCALE GENOMIC DNA]</scope>
    <source>
        <strain evidence="9">HYR1</strain>
    </source>
</reference>
<keyword evidence="2" id="KW-0808">Transferase</keyword>
<dbReference type="Pfam" id="PF07714">
    <property type="entry name" value="PK_Tyr_Ser-Thr"/>
    <property type="match status" value="1"/>
</dbReference>
<dbReference type="InterPro" id="IPR011009">
    <property type="entry name" value="Kinase-like_dom_sf"/>
</dbReference>
<evidence type="ECO:0000256" key="4">
    <source>
        <dbReference type="ARBA" id="ARBA00022777"/>
    </source>
</evidence>
<dbReference type="PROSITE" id="PS00109">
    <property type="entry name" value="PROTEIN_KINASE_TYR"/>
    <property type="match status" value="1"/>
</dbReference>
<dbReference type="PANTHER" id="PTHR24416">
    <property type="entry name" value="TYROSINE-PROTEIN KINASE RECEPTOR"/>
    <property type="match status" value="1"/>
</dbReference>